<accession>A0A1M5J788</accession>
<keyword evidence="1" id="KW-0472">Membrane</keyword>
<organism evidence="2 3">
    <name type="scientific">Flavobacterium johnsoniae</name>
    <name type="common">Cytophaga johnsonae</name>
    <dbReference type="NCBI Taxonomy" id="986"/>
    <lineage>
        <taxon>Bacteria</taxon>
        <taxon>Pseudomonadati</taxon>
        <taxon>Bacteroidota</taxon>
        <taxon>Flavobacteriia</taxon>
        <taxon>Flavobacteriales</taxon>
        <taxon>Flavobacteriaceae</taxon>
        <taxon>Flavobacterium</taxon>
    </lineage>
</organism>
<feature type="transmembrane region" description="Helical" evidence="1">
    <location>
        <begin position="81"/>
        <end position="103"/>
    </location>
</feature>
<keyword evidence="1" id="KW-0812">Transmembrane</keyword>
<keyword evidence="1" id="KW-1133">Transmembrane helix</keyword>
<protein>
    <submittedName>
        <fullName evidence="2">Uncharacterized protein</fullName>
    </submittedName>
</protein>
<sequence>MDFRKILVLIGFTFDKNKQPMKTKQLYIGHILTLLCGSLIYILFRTSTLRMFGWFDKLGILTTINDIRTISVNYSNNLPNLILYTLPDGLWMFSYVSLILFLWKNEIKNENLFWLFIIPIISIISELGQVIGLVPGTFDPSDLLMYFLGTSLPFIIYRKSITINLIH</sequence>
<proteinExistence type="predicted"/>
<evidence type="ECO:0000313" key="3">
    <source>
        <dbReference type="Proteomes" id="UP000184112"/>
    </source>
</evidence>
<dbReference type="EMBL" id="FQWH01000002">
    <property type="protein sequence ID" value="SHG36444.1"/>
    <property type="molecule type" value="Genomic_DNA"/>
</dbReference>
<dbReference type="Proteomes" id="UP000184112">
    <property type="component" value="Unassembled WGS sequence"/>
</dbReference>
<evidence type="ECO:0000256" key="1">
    <source>
        <dbReference type="SAM" id="Phobius"/>
    </source>
</evidence>
<dbReference type="AlphaFoldDB" id="A0A1M5J788"/>
<reference evidence="2 3" key="1">
    <citation type="submission" date="2016-11" db="EMBL/GenBank/DDBJ databases">
        <authorList>
            <person name="Jaros S."/>
            <person name="Januszkiewicz K."/>
            <person name="Wedrychowicz H."/>
        </authorList>
    </citation>
    <scope>NUCLEOTIDE SEQUENCE [LARGE SCALE GENOMIC DNA]</scope>
    <source>
        <strain evidence="2 3">DSM 6792</strain>
    </source>
</reference>
<feature type="transmembrane region" description="Helical" evidence="1">
    <location>
        <begin position="26"/>
        <end position="44"/>
    </location>
</feature>
<gene>
    <name evidence="2" type="ORF">SAMN05444388_102412</name>
</gene>
<feature type="transmembrane region" description="Helical" evidence="1">
    <location>
        <begin position="112"/>
        <end position="131"/>
    </location>
</feature>
<evidence type="ECO:0000313" key="2">
    <source>
        <dbReference type="EMBL" id="SHG36444.1"/>
    </source>
</evidence>
<feature type="transmembrane region" description="Helical" evidence="1">
    <location>
        <begin position="143"/>
        <end position="161"/>
    </location>
</feature>
<name>A0A1M5J788_FLAJO</name>